<proteinExistence type="predicted"/>
<feature type="transmembrane region" description="Helical" evidence="1">
    <location>
        <begin position="77"/>
        <end position="92"/>
    </location>
</feature>
<keyword evidence="1" id="KW-1133">Transmembrane helix</keyword>
<keyword evidence="1" id="KW-0812">Transmembrane</keyword>
<evidence type="ECO:0000256" key="1">
    <source>
        <dbReference type="SAM" id="Phobius"/>
    </source>
</evidence>
<dbReference type="AlphaFoldDB" id="A0A0H5BLD0"/>
<accession>A0A0H5BLD0</accession>
<feature type="transmembrane region" description="Helical" evidence="1">
    <location>
        <begin position="104"/>
        <end position="129"/>
    </location>
</feature>
<dbReference type="EMBL" id="AB996602">
    <property type="protein sequence ID" value="BAS01727.1"/>
    <property type="molecule type" value="Genomic_DNA"/>
</dbReference>
<reference evidence="2" key="1">
    <citation type="journal article" date="2015" name="Genome Biol. Evol.">
        <title>Nucleomorph Genome Sequences of Two Chlorarachniophytes, Amorphochlora amoebiformis and Lotharella vacuolata.</title>
        <authorList>
            <person name="Suzuki S."/>
            <person name="Shirato S."/>
            <person name="Hirakawa Y."/>
            <person name="Ishida K."/>
        </authorList>
    </citation>
    <scope>NUCLEOTIDE SEQUENCE</scope>
    <source>
        <strain evidence="2">CCMP2058</strain>
    </source>
</reference>
<geneLocation type="nucleomorph" evidence="2"/>
<keyword evidence="1" id="KW-0472">Membrane</keyword>
<sequence>MKKEKFQSLNILDQMNQSFLNKFFCSSRKSLVHNILISLLKKSNGYNLKKTFYNLNNNAIYVLISVLYDMILKNENYFLLSYLIFYLWKILRKRKISIIIIKNLVCKLIFHLIIKYINLIHFSTINSLIYKIGI</sequence>
<organism evidence="2">
    <name type="scientific">Amorphochlora amoebiformis</name>
    <dbReference type="NCBI Taxonomy" id="1561963"/>
    <lineage>
        <taxon>Eukaryota</taxon>
        <taxon>Sar</taxon>
        <taxon>Rhizaria</taxon>
        <taxon>Cercozoa</taxon>
        <taxon>Chlorarachniophyceae</taxon>
        <taxon>Amorphochlora</taxon>
    </lineage>
</organism>
<name>A0A0H5BLD0_9EUKA</name>
<evidence type="ECO:0000313" key="2">
    <source>
        <dbReference type="EMBL" id="BAS01727.1"/>
    </source>
</evidence>
<feature type="transmembrane region" description="Helical" evidence="1">
    <location>
        <begin position="51"/>
        <end position="71"/>
    </location>
</feature>
<keyword evidence="2" id="KW-0542">Nucleomorph</keyword>
<protein>
    <submittedName>
        <fullName evidence="2">Uncharacterized protein</fullName>
    </submittedName>
</protein>